<dbReference type="InterPro" id="IPR025665">
    <property type="entry name" value="Beta-barrel_OMP_2"/>
</dbReference>
<evidence type="ECO:0000259" key="1">
    <source>
        <dbReference type="Pfam" id="PF13568"/>
    </source>
</evidence>
<reference evidence="2 3" key="1">
    <citation type="journal article" date="2014" name="Int. J. Syst. Evol. Microbiol.">
        <title>Carboxylicivirga gen. nov. in the family Marinilabiliaceae with two novel species, Carboxylicivirga mesophila sp. nov. and Carboxylicivirga taeanensis sp. nov., and reclassification of Cytophaga fermentans as Saccharicrinis fermentans gen. nov., comb. nov.</title>
        <authorList>
            <person name="Yang S.H."/>
            <person name="Seo H.S."/>
            <person name="Woo J.H."/>
            <person name="Oh H.M."/>
            <person name="Jang H."/>
            <person name="Lee J.H."/>
            <person name="Kim S.J."/>
            <person name="Kwon K.K."/>
        </authorList>
    </citation>
    <scope>NUCLEOTIDE SEQUENCE [LARGE SCALE GENOMIC DNA]</scope>
    <source>
        <strain evidence="2 3">JCM 18290</strain>
    </source>
</reference>
<dbReference type="Proteomes" id="UP000721861">
    <property type="component" value="Unassembled WGS sequence"/>
</dbReference>
<sequence>MNAEAPHKTFLFLSSDEYYLTLDPASLERNYSTSLTKDIRYSVTFGVGFEYELEKSWALFVALNYEGKGINLEDRYSHHQEHWGLDPNTGEQVLFSESLTEESTKVEVSNNYLAMPILLRKYLTVNRVFYLQGGFYMAYLLKSEGKIELFDAYGSTLGDNNFSSMSIIIDDKDKIHTAKFDYGLSLGTGITKTLTNKLYLKADLLVNIGLRSVDSLYDNEYEEAAIGGATGFNNAVKSNNYYGLNSDAKNINVALTIGVGIQL</sequence>
<name>A0ABS5KDL0_9BACT</name>
<dbReference type="EMBL" id="JAGUCN010000021">
    <property type="protein sequence ID" value="MBS2213056.1"/>
    <property type="molecule type" value="Genomic_DNA"/>
</dbReference>
<dbReference type="Pfam" id="PF13568">
    <property type="entry name" value="OMP_b-brl_2"/>
    <property type="match status" value="1"/>
</dbReference>
<keyword evidence="3" id="KW-1185">Reference proteome</keyword>
<feature type="domain" description="Outer membrane protein beta-barrel" evidence="1">
    <location>
        <begin position="30"/>
        <end position="211"/>
    </location>
</feature>
<accession>A0ABS5KDL0</accession>
<gene>
    <name evidence="2" type="ORF">KEM09_16680</name>
</gene>
<evidence type="ECO:0000313" key="2">
    <source>
        <dbReference type="EMBL" id="MBS2213056.1"/>
    </source>
</evidence>
<comment type="caution">
    <text evidence="2">The sequence shown here is derived from an EMBL/GenBank/DDBJ whole genome shotgun (WGS) entry which is preliminary data.</text>
</comment>
<dbReference type="RefSeq" id="WP_212230003.1">
    <property type="nucleotide sequence ID" value="NZ_JAGUCN010000021.1"/>
</dbReference>
<protein>
    <submittedName>
        <fullName evidence="2">PorT family protein</fullName>
    </submittedName>
</protein>
<proteinExistence type="predicted"/>
<evidence type="ECO:0000313" key="3">
    <source>
        <dbReference type="Proteomes" id="UP000721861"/>
    </source>
</evidence>
<organism evidence="2 3">
    <name type="scientific">Carboxylicivirga mesophila</name>
    <dbReference type="NCBI Taxonomy" id="1166478"/>
    <lineage>
        <taxon>Bacteria</taxon>
        <taxon>Pseudomonadati</taxon>
        <taxon>Bacteroidota</taxon>
        <taxon>Bacteroidia</taxon>
        <taxon>Marinilabiliales</taxon>
        <taxon>Marinilabiliaceae</taxon>
        <taxon>Carboxylicivirga</taxon>
    </lineage>
</organism>